<dbReference type="OrthoDB" id="5471282at2"/>
<sequence>MQIEQKSIPATTMLESVARLKLADICGHTAPIITELMAEAEARGGVRLLPASASNHGLNG</sequence>
<accession>A0A0X8JQQ8</accession>
<keyword evidence="2" id="KW-1185">Reference proteome</keyword>
<organism evidence="1 2">
    <name type="scientific">Desulfomicrobium orale DSM 12838</name>
    <dbReference type="NCBI Taxonomy" id="888061"/>
    <lineage>
        <taxon>Bacteria</taxon>
        <taxon>Pseudomonadati</taxon>
        <taxon>Thermodesulfobacteriota</taxon>
        <taxon>Desulfovibrionia</taxon>
        <taxon>Desulfovibrionales</taxon>
        <taxon>Desulfomicrobiaceae</taxon>
        <taxon>Desulfomicrobium</taxon>
    </lineage>
</organism>
<dbReference type="EMBL" id="CP014230">
    <property type="protein sequence ID" value="AMD92803.1"/>
    <property type="molecule type" value="Genomic_DNA"/>
</dbReference>
<dbReference type="AlphaFoldDB" id="A0A0X8JQQ8"/>
<dbReference type="STRING" id="888061.AXF15_06590"/>
<evidence type="ECO:0000313" key="2">
    <source>
        <dbReference type="Proteomes" id="UP000063964"/>
    </source>
</evidence>
<protein>
    <submittedName>
        <fullName evidence="1">Uncharacterized protein</fullName>
    </submittedName>
</protein>
<evidence type="ECO:0000313" key="1">
    <source>
        <dbReference type="EMBL" id="AMD92803.1"/>
    </source>
</evidence>
<dbReference type="KEGG" id="doa:AXF15_06590"/>
<reference evidence="2" key="1">
    <citation type="submission" date="2016-02" db="EMBL/GenBank/DDBJ databases">
        <authorList>
            <person name="Holder M.E."/>
            <person name="Ajami N.J."/>
            <person name="Petrosino J.F."/>
        </authorList>
    </citation>
    <scope>NUCLEOTIDE SEQUENCE [LARGE SCALE GENOMIC DNA]</scope>
    <source>
        <strain evidence="2">DSM 12838</strain>
    </source>
</reference>
<name>A0A0X8JQQ8_9BACT</name>
<dbReference type="RefSeq" id="WP_066605023.1">
    <property type="nucleotide sequence ID" value="NZ_CP014230.1"/>
</dbReference>
<dbReference type="Proteomes" id="UP000063964">
    <property type="component" value="Chromosome"/>
</dbReference>
<proteinExistence type="predicted"/>
<gene>
    <name evidence="1" type="ORF">AXF15_06590</name>
</gene>